<evidence type="ECO:0000313" key="6">
    <source>
        <dbReference type="EMBL" id="HFX14360.1"/>
    </source>
</evidence>
<dbReference type="InterPro" id="IPR011703">
    <property type="entry name" value="ATPase_AAA-3"/>
</dbReference>
<gene>
    <name evidence="6" type="ORF">ENW00_09525</name>
</gene>
<dbReference type="Gene3D" id="1.10.8.80">
    <property type="entry name" value="Magnesium chelatase subunit I, C-Terminal domain"/>
    <property type="match status" value="1"/>
</dbReference>
<dbReference type="InterPro" id="IPR027417">
    <property type="entry name" value="P-loop_NTPase"/>
</dbReference>
<dbReference type="GO" id="GO:0016887">
    <property type="term" value="F:ATP hydrolysis activity"/>
    <property type="evidence" value="ECO:0007669"/>
    <property type="project" value="InterPro"/>
</dbReference>
<dbReference type="PANTHER" id="PTHR42759">
    <property type="entry name" value="MOXR FAMILY PROTEIN"/>
    <property type="match status" value="1"/>
</dbReference>
<dbReference type="Gene3D" id="3.40.50.300">
    <property type="entry name" value="P-loop containing nucleotide triphosphate hydrolases"/>
    <property type="match status" value="1"/>
</dbReference>
<comment type="similarity">
    <text evidence="3">Belongs to the MoxR family.</text>
</comment>
<dbReference type="PANTHER" id="PTHR42759:SF5">
    <property type="entry name" value="METHANOL DEHYDROGENASE REGULATOR"/>
    <property type="match status" value="1"/>
</dbReference>
<sequence length="320" mass="36294">MKSTILNEIIEKIKVLRENVKRVIIGKDEIIDYMIVALISKGNVLLEDVPGVGKTVLAKALAESIELDFKRIQFTPDTMPSDIIGVNVFNPKTLEFEFKPGPIFTNILLADEINRTSPRTQAGLLEAMDEGKVTIDGVLYFLPKPFMVIATQNPREHFGTYPLPESQLDRFFISLSIGYLPLEKEVEMLENQKLYHPLEKIEPVWKKEDLLKAQDIVKEVYIDRDILKYIVNITDATRKDSNFSLGAGPRASIALMRGSQAFALLDGREYVIPEDVIKMVIPVLVHRIVPAEGDNTTRSRREELVKDILKKVKIPKVRVL</sequence>
<evidence type="ECO:0000256" key="1">
    <source>
        <dbReference type="ARBA" id="ARBA00022741"/>
    </source>
</evidence>
<keyword evidence="1" id="KW-0547">Nucleotide-binding</keyword>
<dbReference type="InterPro" id="IPR041628">
    <property type="entry name" value="ChlI/MoxR_AAA_lid"/>
</dbReference>
<accession>A0A7C3RLC5</accession>
<dbReference type="CDD" id="cd00009">
    <property type="entry name" value="AAA"/>
    <property type="match status" value="1"/>
</dbReference>
<dbReference type="EMBL" id="DTIN01000044">
    <property type="protein sequence ID" value="HFX14360.1"/>
    <property type="molecule type" value="Genomic_DNA"/>
</dbReference>
<dbReference type="AlphaFoldDB" id="A0A7C3RLC5"/>
<evidence type="ECO:0000256" key="2">
    <source>
        <dbReference type="ARBA" id="ARBA00022840"/>
    </source>
</evidence>
<evidence type="ECO:0000256" key="3">
    <source>
        <dbReference type="ARBA" id="ARBA00061607"/>
    </source>
</evidence>
<feature type="domain" description="ChlI/MoxR AAA lid" evidence="5">
    <location>
        <begin position="236"/>
        <end position="295"/>
    </location>
</feature>
<proteinExistence type="inferred from homology"/>
<evidence type="ECO:0000259" key="4">
    <source>
        <dbReference type="Pfam" id="PF07726"/>
    </source>
</evidence>
<protein>
    <submittedName>
        <fullName evidence="6">MoxR family ATPase</fullName>
    </submittedName>
</protein>
<reference evidence="6" key="1">
    <citation type="journal article" date="2020" name="mSystems">
        <title>Genome- and Community-Level Interaction Insights into Carbon Utilization and Element Cycling Functions of Hydrothermarchaeota in Hydrothermal Sediment.</title>
        <authorList>
            <person name="Zhou Z."/>
            <person name="Liu Y."/>
            <person name="Xu W."/>
            <person name="Pan J."/>
            <person name="Luo Z.H."/>
            <person name="Li M."/>
        </authorList>
    </citation>
    <scope>NUCLEOTIDE SEQUENCE [LARGE SCALE GENOMIC DNA]</scope>
    <source>
        <strain evidence="6">SpSt-81</strain>
    </source>
</reference>
<dbReference type="Pfam" id="PF07726">
    <property type="entry name" value="AAA_3"/>
    <property type="match status" value="1"/>
</dbReference>
<dbReference type="FunFam" id="3.40.50.300:FF:000640">
    <property type="entry name" value="MoxR family ATPase"/>
    <property type="match status" value="1"/>
</dbReference>
<feature type="domain" description="ATPase AAA-3" evidence="4">
    <location>
        <begin position="44"/>
        <end position="172"/>
    </location>
</feature>
<name>A0A7C3RLC5_DICTH</name>
<dbReference type="InterPro" id="IPR050764">
    <property type="entry name" value="CbbQ/NirQ/NorQ/GpvN"/>
</dbReference>
<dbReference type="PIRSF" id="PIRSF002849">
    <property type="entry name" value="AAA_ATPase_chaperone_MoxR_prd"/>
    <property type="match status" value="1"/>
</dbReference>
<organism evidence="6">
    <name type="scientific">Dictyoglomus thermophilum</name>
    <dbReference type="NCBI Taxonomy" id="14"/>
    <lineage>
        <taxon>Bacteria</taxon>
        <taxon>Pseudomonadati</taxon>
        <taxon>Dictyoglomota</taxon>
        <taxon>Dictyoglomia</taxon>
        <taxon>Dictyoglomales</taxon>
        <taxon>Dictyoglomaceae</taxon>
        <taxon>Dictyoglomus</taxon>
    </lineage>
</organism>
<dbReference type="SUPFAM" id="SSF52540">
    <property type="entry name" value="P-loop containing nucleoside triphosphate hydrolases"/>
    <property type="match status" value="1"/>
</dbReference>
<dbReference type="GO" id="GO:0005524">
    <property type="term" value="F:ATP binding"/>
    <property type="evidence" value="ECO:0007669"/>
    <property type="project" value="UniProtKB-KW"/>
</dbReference>
<dbReference type="Pfam" id="PF17863">
    <property type="entry name" value="AAA_lid_2"/>
    <property type="match status" value="1"/>
</dbReference>
<evidence type="ECO:0000259" key="5">
    <source>
        <dbReference type="Pfam" id="PF17863"/>
    </source>
</evidence>
<comment type="caution">
    <text evidence="6">The sequence shown here is derived from an EMBL/GenBank/DDBJ whole genome shotgun (WGS) entry which is preliminary data.</text>
</comment>
<keyword evidence="2" id="KW-0067">ATP-binding</keyword>